<evidence type="ECO:0000313" key="3">
    <source>
        <dbReference type="Proteomes" id="UP001265700"/>
    </source>
</evidence>
<sequence length="153" mass="16268">MSAPVLPPTTEVIICTTCRPPGASLDLPAAGAELFEAVQTQLLLHDERWAHVRVRGMACLSSCSRSCSVAFQAPGKHTYLFGDLVPDLETALHVLDCATMHAAANDGNLVRNERPARLRSGILARLPPSLASTRNEGTAPETGKIQTITGAQK</sequence>
<keyword evidence="3" id="KW-1185">Reference proteome</keyword>
<evidence type="ECO:0000256" key="1">
    <source>
        <dbReference type="SAM" id="MobiDB-lite"/>
    </source>
</evidence>
<protein>
    <submittedName>
        <fullName evidence="2">Metal-binding protein</fullName>
    </submittedName>
</protein>
<dbReference type="InterPro" id="IPR012863">
    <property type="entry name" value="DUF1636"/>
</dbReference>
<dbReference type="RefSeq" id="WP_310311473.1">
    <property type="nucleotide sequence ID" value="NZ_JAVDWU010000001.1"/>
</dbReference>
<feature type="compositionally biased region" description="Polar residues" evidence="1">
    <location>
        <begin position="144"/>
        <end position="153"/>
    </location>
</feature>
<evidence type="ECO:0000313" key="2">
    <source>
        <dbReference type="EMBL" id="MDR7148674.1"/>
    </source>
</evidence>
<reference evidence="2 3" key="1">
    <citation type="submission" date="2023-07" db="EMBL/GenBank/DDBJ databases">
        <title>Sorghum-associated microbial communities from plants grown in Nebraska, USA.</title>
        <authorList>
            <person name="Schachtman D."/>
        </authorList>
    </citation>
    <scope>NUCLEOTIDE SEQUENCE [LARGE SCALE GENOMIC DNA]</scope>
    <source>
        <strain evidence="2 3">4249</strain>
    </source>
</reference>
<name>A0ABU1WHZ8_9BURK</name>
<gene>
    <name evidence="2" type="ORF">J2W49_000602</name>
</gene>
<feature type="region of interest" description="Disordered" evidence="1">
    <location>
        <begin position="129"/>
        <end position="153"/>
    </location>
</feature>
<organism evidence="2 3">
    <name type="scientific">Hydrogenophaga palleronii</name>
    <dbReference type="NCBI Taxonomy" id="65655"/>
    <lineage>
        <taxon>Bacteria</taxon>
        <taxon>Pseudomonadati</taxon>
        <taxon>Pseudomonadota</taxon>
        <taxon>Betaproteobacteria</taxon>
        <taxon>Burkholderiales</taxon>
        <taxon>Comamonadaceae</taxon>
        <taxon>Hydrogenophaga</taxon>
    </lineage>
</organism>
<proteinExistence type="predicted"/>
<accession>A0ABU1WHZ8</accession>
<dbReference type="Pfam" id="PF07845">
    <property type="entry name" value="DUF1636"/>
    <property type="match status" value="1"/>
</dbReference>
<dbReference type="Proteomes" id="UP001265700">
    <property type="component" value="Unassembled WGS sequence"/>
</dbReference>
<comment type="caution">
    <text evidence="2">The sequence shown here is derived from an EMBL/GenBank/DDBJ whole genome shotgun (WGS) entry which is preliminary data.</text>
</comment>
<dbReference type="EMBL" id="JAVDWU010000001">
    <property type="protein sequence ID" value="MDR7148674.1"/>
    <property type="molecule type" value="Genomic_DNA"/>
</dbReference>